<gene>
    <name evidence="4" type="ORF">BGK67_35210</name>
</gene>
<dbReference type="PANTHER" id="PTHR35526">
    <property type="entry name" value="ANTI-SIGMA-F FACTOR RSBW-RELATED"/>
    <property type="match status" value="1"/>
</dbReference>
<dbReference type="SUPFAM" id="SSF55874">
    <property type="entry name" value="ATPase domain of HSP90 chaperone/DNA topoisomerase II/histidine kinase"/>
    <property type="match status" value="1"/>
</dbReference>
<evidence type="ECO:0000259" key="3">
    <source>
        <dbReference type="Pfam" id="PF13581"/>
    </source>
</evidence>
<dbReference type="Pfam" id="PF13581">
    <property type="entry name" value="HATPase_c_2"/>
    <property type="match status" value="1"/>
</dbReference>
<dbReference type="InterPro" id="IPR050267">
    <property type="entry name" value="Anti-sigma-factor_SerPK"/>
</dbReference>
<keyword evidence="5" id="KW-1185">Reference proteome</keyword>
<organism evidence="4 5">
    <name type="scientific">Streptomyces subrutilus</name>
    <dbReference type="NCBI Taxonomy" id="36818"/>
    <lineage>
        <taxon>Bacteria</taxon>
        <taxon>Bacillati</taxon>
        <taxon>Actinomycetota</taxon>
        <taxon>Actinomycetes</taxon>
        <taxon>Kitasatosporales</taxon>
        <taxon>Streptomycetaceae</taxon>
        <taxon>Streptomyces</taxon>
    </lineage>
</organism>
<dbReference type="AlphaFoldDB" id="A0A1E5NXN2"/>
<proteinExistence type="predicted"/>
<keyword evidence="1" id="KW-0418">Kinase</keyword>
<dbReference type="InterPro" id="IPR003594">
    <property type="entry name" value="HATPase_dom"/>
</dbReference>
<dbReference type="EMBL" id="MEHK01000006">
    <property type="protein sequence ID" value="OEJ20950.1"/>
    <property type="molecule type" value="Genomic_DNA"/>
</dbReference>
<name>A0A1E5NXN2_9ACTN</name>
<sequence length="147" mass="15424">MTFSPADSTSLKPRSRTYSLPGGTTAPALARRHVRAYLGAWRIPAAAVDDAATIASELTTNAIDHTESPFVEVEIGLFPGGVRIAVRDSGPRPDTPLTEIAELAEGGLSERGRGLGIVRALATCWGAEPTSGTGLRVWAAIDQEARS</sequence>
<feature type="compositionally biased region" description="Polar residues" evidence="2">
    <location>
        <begin position="1"/>
        <end position="18"/>
    </location>
</feature>
<evidence type="ECO:0000313" key="4">
    <source>
        <dbReference type="EMBL" id="OEJ20950.1"/>
    </source>
</evidence>
<dbReference type="OrthoDB" id="3211521at2"/>
<dbReference type="GO" id="GO:0004674">
    <property type="term" value="F:protein serine/threonine kinase activity"/>
    <property type="evidence" value="ECO:0007669"/>
    <property type="project" value="UniProtKB-KW"/>
</dbReference>
<protein>
    <recommendedName>
        <fullName evidence="3">Histidine kinase/HSP90-like ATPase domain-containing protein</fullName>
    </recommendedName>
</protein>
<evidence type="ECO:0000256" key="2">
    <source>
        <dbReference type="SAM" id="MobiDB-lite"/>
    </source>
</evidence>
<feature type="domain" description="Histidine kinase/HSP90-like ATPase" evidence="3">
    <location>
        <begin position="28"/>
        <end position="123"/>
    </location>
</feature>
<dbReference type="CDD" id="cd16936">
    <property type="entry name" value="HATPase_RsbW-like"/>
    <property type="match status" value="1"/>
</dbReference>
<geneLocation type="plasmid" evidence="5">
    <name>pacmp2</name>
</geneLocation>
<accession>A0A1E5NXN2</accession>
<keyword evidence="4" id="KW-0614">Plasmid</keyword>
<dbReference type="InterPro" id="IPR036890">
    <property type="entry name" value="HATPase_C_sf"/>
</dbReference>
<keyword evidence="1" id="KW-0723">Serine/threonine-protein kinase</keyword>
<feature type="region of interest" description="Disordered" evidence="2">
    <location>
        <begin position="1"/>
        <end position="24"/>
    </location>
</feature>
<dbReference type="PANTHER" id="PTHR35526:SF3">
    <property type="entry name" value="ANTI-SIGMA-F FACTOR RSBW"/>
    <property type="match status" value="1"/>
</dbReference>
<comment type="caution">
    <text evidence="4">The sequence shown here is derived from an EMBL/GenBank/DDBJ whole genome shotgun (WGS) entry which is preliminary data.</text>
</comment>
<evidence type="ECO:0000313" key="5">
    <source>
        <dbReference type="Proteomes" id="UP000095705"/>
    </source>
</evidence>
<keyword evidence="1" id="KW-0808">Transferase</keyword>
<dbReference type="Gene3D" id="3.30.565.10">
    <property type="entry name" value="Histidine kinase-like ATPase, C-terminal domain"/>
    <property type="match status" value="1"/>
</dbReference>
<evidence type="ECO:0000256" key="1">
    <source>
        <dbReference type="ARBA" id="ARBA00022527"/>
    </source>
</evidence>
<reference evidence="4 5" key="1">
    <citation type="submission" date="2016-08" db="EMBL/GenBank/DDBJ databases">
        <title>The complete genome of Streptomyces subrutilus 10-1-1.</title>
        <authorList>
            <person name="Chen X."/>
        </authorList>
    </citation>
    <scope>NUCLEOTIDE SEQUENCE [LARGE SCALE GENOMIC DNA]</scope>
    <source>
        <strain evidence="4 5">10-1-1</strain>
        <plasmid evidence="5">pacmp2</plasmid>
    </source>
</reference>
<dbReference type="Proteomes" id="UP000095705">
    <property type="component" value="Plasmid pACMP2"/>
</dbReference>